<feature type="transmembrane region" description="Helical" evidence="8">
    <location>
        <begin position="66"/>
        <end position="90"/>
    </location>
</feature>
<dbReference type="Pfam" id="PF00909">
    <property type="entry name" value="Ammonium_transp"/>
    <property type="match status" value="1"/>
</dbReference>
<feature type="transmembrane region" description="Helical" evidence="8">
    <location>
        <begin position="330"/>
        <end position="349"/>
    </location>
</feature>
<feature type="domain" description="Ammonium transporter AmtB-like" evidence="10">
    <location>
        <begin position="32"/>
        <end position="382"/>
    </location>
</feature>
<keyword evidence="7" id="KW-0924">Ammonia transport</keyword>
<evidence type="ECO:0000256" key="9">
    <source>
        <dbReference type="SAM" id="SignalP"/>
    </source>
</evidence>
<evidence type="ECO:0000256" key="3">
    <source>
        <dbReference type="ARBA" id="ARBA00022448"/>
    </source>
</evidence>
<name>A0A975PZZ8_9SPHN</name>
<keyword evidence="3" id="KW-0813">Transport</keyword>
<feature type="transmembrane region" description="Helical" evidence="8">
    <location>
        <begin position="369"/>
        <end position="387"/>
    </location>
</feature>
<keyword evidence="9" id="KW-0732">Signal</keyword>
<protein>
    <submittedName>
        <fullName evidence="11">Ammonium transporter</fullName>
    </submittedName>
</protein>
<feature type="transmembrane region" description="Helical" evidence="8">
    <location>
        <begin position="185"/>
        <end position="204"/>
    </location>
</feature>
<keyword evidence="4 8" id="KW-0812">Transmembrane</keyword>
<feature type="transmembrane region" description="Helical" evidence="8">
    <location>
        <begin position="302"/>
        <end position="323"/>
    </location>
</feature>
<feature type="transmembrane region" description="Helical" evidence="8">
    <location>
        <begin position="31"/>
        <end position="54"/>
    </location>
</feature>
<dbReference type="AlphaFoldDB" id="A0A975PZZ8"/>
<gene>
    <name evidence="11" type="ORF">KFK14_14305</name>
</gene>
<dbReference type="RefSeq" id="WP_212608105.1">
    <property type="nucleotide sequence ID" value="NZ_CP073910.1"/>
</dbReference>
<keyword evidence="6 8" id="KW-0472">Membrane</keyword>
<evidence type="ECO:0000256" key="6">
    <source>
        <dbReference type="ARBA" id="ARBA00023136"/>
    </source>
</evidence>
<dbReference type="PANTHER" id="PTHR43029">
    <property type="entry name" value="AMMONIUM TRANSPORTER MEP2"/>
    <property type="match status" value="1"/>
</dbReference>
<feature type="transmembrane region" description="Helical" evidence="8">
    <location>
        <begin position="119"/>
        <end position="143"/>
    </location>
</feature>
<evidence type="ECO:0000256" key="2">
    <source>
        <dbReference type="ARBA" id="ARBA00005887"/>
    </source>
</evidence>
<dbReference type="InterPro" id="IPR001905">
    <property type="entry name" value="Ammonium_transpt"/>
</dbReference>
<keyword evidence="12" id="KW-1185">Reference proteome</keyword>
<sequence length="398" mass="40174">MRLVLPVLALIALAFPAPAMAQVQVADSGDTAWMLICTALMLFAAIPGLALRFAGAVPARDASAAMARMVIAAAIAALLWAAAGNMLAYAPGPLWFGDLRHVSPQDMAALRPGMTIPEIAFLFFQLSVASMACGLLTGAFGGYRLLPVTLLVMLWLLLVYTPVVRAVSAGGWLAQAGVVDFSSALALHLATGVSALTAAVMRGLRHPADDHAPGAPVLGLTGCALVWLGSLGLSGGWTFGATADGIAAILNTHLAACAAALGWAVMERVRTGHATAGGMGCGALAGLAAISASAGFTDMPGAILTGLCAGVLGQFASATARLLRAWDPANIFAVHAVGGATGALMLALVNSRSPVDVRLVNQAVGVGAVILWSAAVTALLTLPLLLLKPARSESGHSP</sequence>
<dbReference type="PANTHER" id="PTHR43029:SF10">
    <property type="entry name" value="AMMONIUM TRANSPORTER MEP2"/>
    <property type="match status" value="1"/>
</dbReference>
<dbReference type="SUPFAM" id="SSF111352">
    <property type="entry name" value="Ammonium transporter"/>
    <property type="match status" value="1"/>
</dbReference>
<dbReference type="EMBL" id="CP073910">
    <property type="protein sequence ID" value="QUT04254.1"/>
    <property type="molecule type" value="Genomic_DNA"/>
</dbReference>
<reference evidence="11" key="1">
    <citation type="submission" date="2021-04" db="EMBL/GenBank/DDBJ databases">
        <title>Isolation of p-tert-butylphenol degrading bacteria Sphingobium phenoxybenzoativorans Tas13 from active sludge.</title>
        <authorList>
            <person name="Li Y."/>
        </authorList>
    </citation>
    <scope>NUCLEOTIDE SEQUENCE</scope>
    <source>
        <strain evidence="11">Tas13</strain>
    </source>
</reference>
<evidence type="ECO:0000313" key="12">
    <source>
        <dbReference type="Proteomes" id="UP000681425"/>
    </source>
</evidence>
<feature type="chain" id="PRO_5037745116" evidence="9">
    <location>
        <begin position="22"/>
        <end position="398"/>
    </location>
</feature>
<evidence type="ECO:0000256" key="1">
    <source>
        <dbReference type="ARBA" id="ARBA00004141"/>
    </source>
</evidence>
<evidence type="ECO:0000256" key="8">
    <source>
        <dbReference type="SAM" id="Phobius"/>
    </source>
</evidence>
<evidence type="ECO:0000256" key="4">
    <source>
        <dbReference type="ARBA" id="ARBA00022692"/>
    </source>
</evidence>
<accession>A0A975PZZ8</accession>
<dbReference type="Gene3D" id="1.10.3430.10">
    <property type="entry name" value="Ammonium transporter AmtB like domains"/>
    <property type="match status" value="1"/>
</dbReference>
<feature type="transmembrane region" description="Helical" evidence="8">
    <location>
        <begin position="277"/>
        <end position="296"/>
    </location>
</feature>
<proteinExistence type="inferred from homology"/>
<keyword evidence="5 8" id="KW-1133">Transmembrane helix</keyword>
<feature type="transmembrane region" description="Helical" evidence="8">
    <location>
        <begin position="150"/>
        <end position="173"/>
    </location>
</feature>
<comment type="subcellular location">
    <subcellularLocation>
        <location evidence="1">Membrane</location>
        <topology evidence="1">Multi-pass membrane protein</topology>
    </subcellularLocation>
</comment>
<dbReference type="GO" id="GO:0008519">
    <property type="term" value="F:ammonium channel activity"/>
    <property type="evidence" value="ECO:0007669"/>
    <property type="project" value="InterPro"/>
</dbReference>
<feature type="signal peptide" evidence="9">
    <location>
        <begin position="1"/>
        <end position="21"/>
    </location>
</feature>
<dbReference type="InterPro" id="IPR024041">
    <property type="entry name" value="NH4_transpt_AmtB-like_dom"/>
</dbReference>
<evidence type="ECO:0000259" key="10">
    <source>
        <dbReference type="Pfam" id="PF00909"/>
    </source>
</evidence>
<feature type="transmembrane region" description="Helical" evidence="8">
    <location>
        <begin position="216"/>
        <end position="239"/>
    </location>
</feature>
<evidence type="ECO:0000313" key="11">
    <source>
        <dbReference type="EMBL" id="QUT04254.1"/>
    </source>
</evidence>
<dbReference type="InterPro" id="IPR029020">
    <property type="entry name" value="Ammonium/urea_transptr"/>
</dbReference>
<evidence type="ECO:0000256" key="5">
    <source>
        <dbReference type="ARBA" id="ARBA00022989"/>
    </source>
</evidence>
<organism evidence="11 12">
    <name type="scientific">Sphingobium phenoxybenzoativorans</name>
    <dbReference type="NCBI Taxonomy" id="1592790"/>
    <lineage>
        <taxon>Bacteria</taxon>
        <taxon>Pseudomonadati</taxon>
        <taxon>Pseudomonadota</taxon>
        <taxon>Alphaproteobacteria</taxon>
        <taxon>Sphingomonadales</taxon>
        <taxon>Sphingomonadaceae</taxon>
        <taxon>Sphingobium</taxon>
    </lineage>
</organism>
<comment type="similarity">
    <text evidence="2">Belongs to the ammonia transporter channel (TC 1.A.11.2) family.</text>
</comment>
<dbReference type="Proteomes" id="UP000681425">
    <property type="component" value="Chromosome"/>
</dbReference>
<dbReference type="GO" id="GO:0005886">
    <property type="term" value="C:plasma membrane"/>
    <property type="evidence" value="ECO:0007669"/>
    <property type="project" value="TreeGrafter"/>
</dbReference>
<evidence type="ECO:0000256" key="7">
    <source>
        <dbReference type="ARBA" id="ARBA00023177"/>
    </source>
</evidence>
<feature type="transmembrane region" description="Helical" evidence="8">
    <location>
        <begin position="245"/>
        <end position="265"/>
    </location>
</feature>
<dbReference type="KEGG" id="spph:KFK14_14305"/>